<evidence type="ECO:0000256" key="5">
    <source>
        <dbReference type="ARBA" id="ARBA00023014"/>
    </source>
</evidence>
<dbReference type="NCBIfam" id="TIGR00722">
    <property type="entry name" value="ttdA_fumA_fumB"/>
    <property type="match status" value="1"/>
</dbReference>
<comment type="similarity">
    <text evidence="1">Belongs to the class-I fumarase family.</text>
</comment>
<evidence type="ECO:0000256" key="1">
    <source>
        <dbReference type="ARBA" id="ARBA00008876"/>
    </source>
</evidence>
<dbReference type="Pfam" id="PF05681">
    <property type="entry name" value="Fumerase"/>
    <property type="match status" value="1"/>
</dbReference>
<dbReference type="EC" id="4.2.1.32" evidence="8"/>
<dbReference type="GO" id="GO:0046872">
    <property type="term" value="F:metal ion binding"/>
    <property type="evidence" value="ECO:0007669"/>
    <property type="project" value="UniProtKB-KW"/>
</dbReference>
<dbReference type="InterPro" id="IPR004646">
    <property type="entry name" value="Fe-S_hydro-lyase_TtdA-typ_cat"/>
</dbReference>
<feature type="domain" description="Fe-S hydro-lyase tartrate dehydratase alpha-type catalytic" evidence="7">
    <location>
        <begin position="1"/>
        <end position="92"/>
    </location>
</feature>
<keyword evidence="4" id="KW-0408">Iron</keyword>
<keyword evidence="3" id="KW-0479">Metal-binding</keyword>
<keyword evidence="2" id="KW-0004">4Fe-4S</keyword>
<evidence type="ECO:0000259" key="7">
    <source>
        <dbReference type="Pfam" id="PF05681"/>
    </source>
</evidence>
<keyword evidence="6 8" id="KW-0456">Lyase</keyword>
<dbReference type="GO" id="GO:0008730">
    <property type="term" value="F:L(+)-tartrate dehydratase activity"/>
    <property type="evidence" value="ECO:0007669"/>
    <property type="project" value="UniProtKB-EC"/>
</dbReference>
<dbReference type="PANTHER" id="PTHR30389:SF17">
    <property type="entry name" value="L(+)-TARTRATE DEHYDRATASE SUBUNIT ALPHA-RELATED"/>
    <property type="match status" value="1"/>
</dbReference>
<keyword evidence="5" id="KW-0411">Iron-sulfur</keyword>
<evidence type="ECO:0000256" key="2">
    <source>
        <dbReference type="ARBA" id="ARBA00022485"/>
    </source>
</evidence>
<dbReference type="GO" id="GO:0051539">
    <property type="term" value="F:4 iron, 4 sulfur cluster binding"/>
    <property type="evidence" value="ECO:0007669"/>
    <property type="project" value="UniProtKB-KW"/>
</dbReference>
<comment type="caution">
    <text evidence="8">The sequence shown here is derived from an EMBL/GenBank/DDBJ whole genome shotgun (WGS) entry which is preliminary data.</text>
</comment>
<gene>
    <name evidence="8" type="primary">ttdA_11</name>
    <name evidence="8" type="ORF">SDC9_51529</name>
</gene>
<evidence type="ECO:0000256" key="6">
    <source>
        <dbReference type="ARBA" id="ARBA00023239"/>
    </source>
</evidence>
<dbReference type="EMBL" id="VSSQ01001114">
    <property type="protein sequence ID" value="MPM05241.1"/>
    <property type="molecule type" value="Genomic_DNA"/>
</dbReference>
<reference evidence="8" key="1">
    <citation type="submission" date="2019-08" db="EMBL/GenBank/DDBJ databases">
        <authorList>
            <person name="Kucharzyk K."/>
            <person name="Murdoch R.W."/>
            <person name="Higgins S."/>
            <person name="Loffler F."/>
        </authorList>
    </citation>
    <scope>NUCLEOTIDE SEQUENCE</scope>
</reference>
<evidence type="ECO:0000256" key="4">
    <source>
        <dbReference type="ARBA" id="ARBA00023004"/>
    </source>
</evidence>
<proteinExistence type="inferred from homology"/>
<organism evidence="8">
    <name type="scientific">bioreactor metagenome</name>
    <dbReference type="NCBI Taxonomy" id="1076179"/>
    <lineage>
        <taxon>unclassified sequences</taxon>
        <taxon>metagenomes</taxon>
        <taxon>ecological metagenomes</taxon>
    </lineage>
</organism>
<protein>
    <submittedName>
        <fullName evidence="8">L(+)-tartrate dehydratase subunit alpha</fullName>
        <ecNumber evidence="8">4.2.1.32</ecNumber>
    </submittedName>
</protein>
<dbReference type="PANTHER" id="PTHR30389">
    <property type="entry name" value="FUMARATE HYDRATASE-RELATED"/>
    <property type="match status" value="1"/>
</dbReference>
<dbReference type="AlphaFoldDB" id="A0A644WP10"/>
<evidence type="ECO:0000313" key="8">
    <source>
        <dbReference type="EMBL" id="MPM05241.1"/>
    </source>
</evidence>
<name>A0A644WP10_9ZZZZ</name>
<dbReference type="InterPro" id="IPR051208">
    <property type="entry name" value="Class-I_Fumarase/Tartrate_DH"/>
</dbReference>
<sequence>MVGVGVGSDFEGVAELAKRALLRPAESSSSHPRYAALEAELLRKINDLGIGAAGYGGTVTALGVNIEWAPTHIACMPVAVNLCCHANRHCSAEI</sequence>
<evidence type="ECO:0000256" key="3">
    <source>
        <dbReference type="ARBA" id="ARBA00022723"/>
    </source>
</evidence>
<accession>A0A644WP10</accession>